<dbReference type="InterPro" id="IPR018211">
    <property type="entry name" value="ADH_Fe_CS"/>
</dbReference>
<feature type="domain" description="Fe-containing alcohol dehydrogenase-like C-terminal" evidence="5">
    <location>
        <begin position="186"/>
        <end position="377"/>
    </location>
</feature>
<keyword evidence="7" id="KW-1185">Reference proteome</keyword>
<evidence type="ECO:0000313" key="6">
    <source>
        <dbReference type="EMBL" id="GAA3774050.1"/>
    </source>
</evidence>
<proteinExistence type="inferred from homology"/>
<dbReference type="PROSITE" id="PS00913">
    <property type="entry name" value="ADH_IRON_1"/>
    <property type="match status" value="1"/>
</dbReference>
<reference evidence="7" key="1">
    <citation type="journal article" date="2019" name="Int. J. Syst. Evol. Microbiol.">
        <title>The Global Catalogue of Microorganisms (GCM) 10K type strain sequencing project: providing services to taxonomists for standard genome sequencing and annotation.</title>
        <authorList>
            <consortium name="The Broad Institute Genomics Platform"/>
            <consortium name="The Broad Institute Genome Sequencing Center for Infectious Disease"/>
            <person name="Wu L."/>
            <person name="Ma J."/>
        </authorList>
    </citation>
    <scope>NUCLEOTIDE SEQUENCE [LARGE SCALE GENOMIC DNA]</scope>
    <source>
        <strain evidence="7">JCM 16950</strain>
    </source>
</reference>
<comment type="similarity">
    <text evidence="1">Belongs to the iron-containing alcohol dehydrogenase family.</text>
</comment>
<name>A0ABP7GYY7_9MICO</name>
<dbReference type="Proteomes" id="UP001500540">
    <property type="component" value="Unassembled WGS sequence"/>
</dbReference>
<dbReference type="InterPro" id="IPR039697">
    <property type="entry name" value="Alcohol_dehydrogenase_Fe"/>
</dbReference>
<dbReference type="PANTHER" id="PTHR11496:SF102">
    <property type="entry name" value="ALCOHOL DEHYDROGENASE 4"/>
    <property type="match status" value="1"/>
</dbReference>
<accession>A0ABP7GYY7</accession>
<dbReference type="RefSeq" id="WP_344784566.1">
    <property type="nucleotide sequence ID" value="NZ_BAABAF010000009.1"/>
</dbReference>
<dbReference type="CDD" id="cd08551">
    <property type="entry name" value="Fe-ADH"/>
    <property type="match status" value="1"/>
</dbReference>
<sequence>MNPHFSSPPRLIMGDGALDAAAGELPRLGHRALIVTDPGIVAAGLLELVAGILGKDFPTSAFTEVIGNPDIATVAKAQRAREEAGADVIIAIGGGSSIDVAKSIAVLGTNDGTITDFEGVDKFANRPLPVVVVPTTVGSGSEVTKGAVITNPDTQVKMVIVSDLMFADIAVLDRRVVEHLPSRIAATTGMDALTHAIEAYVAKGANPITDALVLGAIEMIGKNLVAASQGDPDALYGMLVASSMAGMGFHDAGLGAVHALANTLGAHFGVHHGTANALFLPYVIDFNIPAAPARFARIAAALGEDITGLSEADAAQRASVAVHRLAEQTGVPRRLAEVNVPVDAIPRLAADALTQADLPGNPRAVTLEDLVALYTKAA</sequence>
<evidence type="ECO:0000259" key="4">
    <source>
        <dbReference type="Pfam" id="PF00465"/>
    </source>
</evidence>
<dbReference type="Pfam" id="PF25137">
    <property type="entry name" value="ADH_Fe_C"/>
    <property type="match status" value="1"/>
</dbReference>
<dbReference type="InterPro" id="IPR056798">
    <property type="entry name" value="ADH_Fe_C"/>
</dbReference>
<evidence type="ECO:0000259" key="5">
    <source>
        <dbReference type="Pfam" id="PF25137"/>
    </source>
</evidence>
<keyword evidence="3" id="KW-0520">NAD</keyword>
<evidence type="ECO:0000256" key="3">
    <source>
        <dbReference type="ARBA" id="ARBA00023027"/>
    </source>
</evidence>
<dbReference type="Gene3D" id="1.20.1090.10">
    <property type="entry name" value="Dehydroquinate synthase-like - alpha domain"/>
    <property type="match status" value="1"/>
</dbReference>
<dbReference type="Gene3D" id="3.40.50.1970">
    <property type="match status" value="1"/>
</dbReference>
<dbReference type="EMBL" id="BAABAF010000009">
    <property type="protein sequence ID" value="GAA3774050.1"/>
    <property type="molecule type" value="Genomic_DNA"/>
</dbReference>
<evidence type="ECO:0000313" key="7">
    <source>
        <dbReference type="Proteomes" id="UP001500540"/>
    </source>
</evidence>
<evidence type="ECO:0000256" key="1">
    <source>
        <dbReference type="ARBA" id="ARBA00007358"/>
    </source>
</evidence>
<protein>
    <submittedName>
        <fullName evidence="6">Lactaldehyde reductase</fullName>
    </submittedName>
</protein>
<keyword evidence="2" id="KW-0560">Oxidoreductase</keyword>
<feature type="domain" description="Alcohol dehydrogenase iron-type/glycerol dehydrogenase GldA" evidence="4">
    <location>
        <begin position="8"/>
        <end position="173"/>
    </location>
</feature>
<dbReference type="Pfam" id="PF00465">
    <property type="entry name" value="Fe-ADH"/>
    <property type="match status" value="1"/>
</dbReference>
<gene>
    <name evidence="6" type="primary">fucO</name>
    <name evidence="6" type="ORF">GCM10022240_27340</name>
</gene>
<dbReference type="SUPFAM" id="SSF56796">
    <property type="entry name" value="Dehydroquinate synthase-like"/>
    <property type="match status" value="1"/>
</dbReference>
<evidence type="ECO:0000256" key="2">
    <source>
        <dbReference type="ARBA" id="ARBA00023002"/>
    </source>
</evidence>
<dbReference type="PANTHER" id="PTHR11496">
    <property type="entry name" value="ALCOHOL DEHYDROGENASE"/>
    <property type="match status" value="1"/>
</dbReference>
<dbReference type="InterPro" id="IPR001670">
    <property type="entry name" value="ADH_Fe/GldA"/>
</dbReference>
<comment type="caution">
    <text evidence="6">The sequence shown here is derived from an EMBL/GenBank/DDBJ whole genome shotgun (WGS) entry which is preliminary data.</text>
</comment>
<organism evidence="6 7">
    <name type="scientific">Microbacterium kribbense</name>
    <dbReference type="NCBI Taxonomy" id="433645"/>
    <lineage>
        <taxon>Bacteria</taxon>
        <taxon>Bacillati</taxon>
        <taxon>Actinomycetota</taxon>
        <taxon>Actinomycetes</taxon>
        <taxon>Micrococcales</taxon>
        <taxon>Microbacteriaceae</taxon>
        <taxon>Microbacterium</taxon>
    </lineage>
</organism>